<evidence type="ECO:0000256" key="3">
    <source>
        <dbReference type="ARBA" id="ARBA00023242"/>
    </source>
</evidence>
<feature type="compositionally biased region" description="Polar residues" evidence="4">
    <location>
        <begin position="669"/>
        <end position="679"/>
    </location>
</feature>
<dbReference type="SMART" id="SM00717">
    <property type="entry name" value="SANT"/>
    <property type="match status" value="1"/>
</dbReference>
<accession>A0A811LLJ2</accession>
<dbReference type="GO" id="GO:0000981">
    <property type="term" value="F:DNA-binding transcription factor activity, RNA polymerase II-specific"/>
    <property type="evidence" value="ECO:0007669"/>
    <property type="project" value="TreeGrafter"/>
</dbReference>
<dbReference type="GO" id="GO:0000978">
    <property type="term" value="F:RNA polymerase II cis-regulatory region sequence-specific DNA binding"/>
    <property type="evidence" value="ECO:0007669"/>
    <property type="project" value="TreeGrafter"/>
</dbReference>
<dbReference type="InterPro" id="IPR009057">
    <property type="entry name" value="Homeodomain-like_sf"/>
</dbReference>
<dbReference type="EMBL" id="CAJFDH010000006">
    <property type="protein sequence ID" value="CAD5228058.1"/>
    <property type="molecule type" value="Genomic_DNA"/>
</dbReference>
<feature type="compositionally biased region" description="Basic and acidic residues" evidence="4">
    <location>
        <begin position="575"/>
        <end position="592"/>
    </location>
</feature>
<dbReference type="Proteomes" id="UP000614601">
    <property type="component" value="Unassembled WGS sequence"/>
</dbReference>
<dbReference type="Proteomes" id="UP000783686">
    <property type="component" value="Unassembled WGS sequence"/>
</dbReference>
<dbReference type="OrthoDB" id="5855735at2759"/>
<feature type="compositionally biased region" description="Acidic residues" evidence="4">
    <location>
        <begin position="448"/>
        <end position="458"/>
    </location>
</feature>
<protein>
    <recommendedName>
        <fullName evidence="9">Myb-like domain-containing protein</fullName>
    </recommendedName>
</protein>
<feature type="compositionally biased region" description="Basic and acidic residues" evidence="4">
    <location>
        <begin position="521"/>
        <end position="565"/>
    </location>
</feature>
<feature type="compositionally biased region" description="Basic and acidic residues" evidence="4">
    <location>
        <begin position="435"/>
        <end position="447"/>
    </location>
</feature>
<dbReference type="InterPro" id="IPR001005">
    <property type="entry name" value="SANT/Myb"/>
</dbReference>
<organism evidence="7 8">
    <name type="scientific">Bursaphelenchus okinawaensis</name>
    <dbReference type="NCBI Taxonomy" id="465554"/>
    <lineage>
        <taxon>Eukaryota</taxon>
        <taxon>Metazoa</taxon>
        <taxon>Ecdysozoa</taxon>
        <taxon>Nematoda</taxon>
        <taxon>Chromadorea</taxon>
        <taxon>Rhabditida</taxon>
        <taxon>Tylenchina</taxon>
        <taxon>Tylenchomorpha</taxon>
        <taxon>Aphelenchoidea</taxon>
        <taxon>Aphelenchoididae</taxon>
        <taxon>Bursaphelenchus</taxon>
    </lineage>
</organism>
<keyword evidence="8" id="KW-1185">Reference proteome</keyword>
<dbReference type="Pfam" id="PF00249">
    <property type="entry name" value="Myb_DNA-binding"/>
    <property type="match status" value="1"/>
</dbReference>
<dbReference type="AlphaFoldDB" id="A0A811LLJ2"/>
<feature type="compositionally biased region" description="Basic and acidic residues" evidence="4">
    <location>
        <begin position="413"/>
        <end position="425"/>
    </location>
</feature>
<evidence type="ECO:0000256" key="2">
    <source>
        <dbReference type="ARBA" id="ARBA00023125"/>
    </source>
</evidence>
<dbReference type="Gene3D" id="1.10.10.60">
    <property type="entry name" value="Homeodomain-like"/>
    <property type="match status" value="1"/>
</dbReference>
<evidence type="ECO:0000313" key="7">
    <source>
        <dbReference type="EMBL" id="CAD5228058.1"/>
    </source>
</evidence>
<gene>
    <name evidence="7" type="ORF">BOKJ2_LOCUS12488</name>
</gene>
<feature type="domain" description="HTH myb-type" evidence="6">
    <location>
        <begin position="186"/>
        <end position="231"/>
    </location>
</feature>
<dbReference type="PROSITE" id="PS50090">
    <property type="entry name" value="MYB_LIKE"/>
    <property type="match status" value="1"/>
</dbReference>
<feature type="compositionally biased region" description="Basic and acidic residues" evidence="4">
    <location>
        <begin position="615"/>
        <end position="628"/>
    </location>
</feature>
<dbReference type="InterPro" id="IPR017930">
    <property type="entry name" value="Myb_dom"/>
</dbReference>
<evidence type="ECO:0000259" key="5">
    <source>
        <dbReference type="PROSITE" id="PS50090"/>
    </source>
</evidence>
<dbReference type="SUPFAM" id="SSF46689">
    <property type="entry name" value="Homeodomain-like"/>
    <property type="match status" value="1"/>
</dbReference>
<name>A0A811LLJ2_9BILA</name>
<sequence length="707" mass="83538">MKESVAERYAETKLSLQKYYENLVKLEISDPEKFHKVSYLGIKRSKHEEIQKEIEDAPCVDTIGQVGIFDDGIPFYHYRRAAFTKEGNRRLAEFGVKLKQSRFDPTEDRQIKRNWKSYCKLTNLFDPSEASEVFCDGQKRGKRVAKDPYFYAYLCRGLVDRTCAQVVRRVYILFNKAQEAGDDREWTESEDIMLKKLAKKHNNKWATIGRKLNRTRFTCYHRYTKLQKDEKVKSCCLTATEDNNGLNIENDHSENENLKTKSTSRSRYCKNTNSLITVLEELLKAEEESLRDKIKIVKFREWFTKRHALTEYDEAKKNLMCRQLQDVLKLCEAYRLFECLPIEHCNCYSKLEFVHYFLTNKKDKGSRTAKAMEDLFLKYVDDKTWTPRNRVLLCHKLDITPDKENTESGQIKKIQDASKERHLLDEDQNGYEENQIEKEENQDKENGEQVEEGQEEAQVENSDNEQRKNKNSKRKRSKTKEKREKKQEEEQLSQENEAQQTDKLPKVSENQRRINSKRIKPQKETQENREGPFEENRENHVEELHRELVEELHHESPEGPKNEKGTRKRSKTQTKKQENNVERPESNEEPTNKKKNKKEKQKEPEEERQVDEETQEKADDCLIIKTEQEIEFDTQPTYSSYNNSNYDQEGYNDSYSSPSSKSRGKNKSTRASNTNGNQRGDQRYTSDNEEEEIDPDSIIRNLLISVD</sequence>
<dbReference type="PANTHER" id="PTHR46380:SF2">
    <property type="entry name" value="CYCLIN-D-BINDING MYB-LIKE TRANSCRIPTION FACTOR 1"/>
    <property type="match status" value="1"/>
</dbReference>
<evidence type="ECO:0000313" key="8">
    <source>
        <dbReference type="Proteomes" id="UP000614601"/>
    </source>
</evidence>
<evidence type="ECO:0000256" key="1">
    <source>
        <dbReference type="ARBA" id="ARBA00004123"/>
    </source>
</evidence>
<dbReference type="PANTHER" id="PTHR46380">
    <property type="entry name" value="CYCLIN-D-BINDING MYB-LIKE TRANSCRIPTION FACTOR 1"/>
    <property type="match status" value="1"/>
</dbReference>
<feature type="compositionally biased region" description="Basic and acidic residues" evidence="4">
    <location>
        <begin position="503"/>
        <end position="512"/>
    </location>
</feature>
<evidence type="ECO:0008006" key="9">
    <source>
        <dbReference type="Google" id="ProtNLM"/>
    </source>
</evidence>
<evidence type="ECO:0000259" key="6">
    <source>
        <dbReference type="PROSITE" id="PS51294"/>
    </source>
</evidence>
<feature type="compositionally biased region" description="Polar residues" evidence="4">
    <location>
        <begin position="634"/>
        <end position="653"/>
    </location>
</feature>
<dbReference type="EMBL" id="CAJFCW020000006">
    <property type="protein sequence ID" value="CAG9124058.1"/>
    <property type="molecule type" value="Genomic_DNA"/>
</dbReference>
<feature type="compositionally biased region" description="Basic residues" evidence="4">
    <location>
        <begin position="469"/>
        <end position="480"/>
    </location>
</feature>
<reference evidence="7" key="1">
    <citation type="submission" date="2020-09" db="EMBL/GenBank/DDBJ databases">
        <authorList>
            <person name="Kikuchi T."/>
        </authorList>
    </citation>
    <scope>NUCLEOTIDE SEQUENCE</scope>
    <source>
        <strain evidence="7">SH1</strain>
    </source>
</reference>
<comment type="caution">
    <text evidence="7">The sequence shown here is derived from an EMBL/GenBank/DDBJ whole genome shotgun (WGS) entry which is preliminary data.</text>
</comment>
<proteinExistence type="predicted"/>
<feature type="region of interest" description="Disordered" evidence="4">
    <location>
        <begin position="404"/>
        <end position="707"/>
    </location>
</feature>
<dbReference type="InterPro" id="IPR051651">
    <property type="entry name" value="DMTF1_DNA-bind_reg"/>
</dbReference>
<keyword evidence="3" id="KW-0539">Nucleus</keyword>
<keyword evidence="2" id="KW-0238">DNA-binding</keyword>
<feature type="domain" description="Myb-like" evidence="5">
    <location>
        <begin position="186"/>
        <end position="227"/>
    </location>
</feature>
<evidence type="ECO:0000256" key="4">
    <source>
        <dbReference type="SAM" id="MobiDB-lite"/>
    </source>
</evidence>
<dbReference type="PROSITE" id="PS51294">
    <property type="entry name" value="HTH_MYB"/>
    <property type="match status" value="1"/>
</dbReference>
<dbReference type="GO" id="GO:0005634">
    <property type="term" value="C:nucleus"/>
    <property type="evidence" value="ECO:0007669"/>
    <property type="project" value="UniProtKB-SubCell"/>
</dbReference>
<comment type="subcellular location">
    <subcellularLocation>
        <location evidence="1">Nucleus</location>
    </subcellularLocation>
</comment>